<evidence type="ECO:0000313" key="1">
    <source>
        <dbReference type="EMBL" id="KMZ70136.1"/>
    </source>
</evidence>
<sequence>MFLPFQFGRPLPLEGSITFKSSTIIYGQSRSRFHGRSCLEVGRNNHLTVRRIIHLMIGCSQACFIDQTLLVGRDLNYPVGMNFNDWSGTRDLNNWSVMLDLDLRTRSIGSILNFHTLKSLQIVRLT</sequence>
<reference evidence="2" key="1">
    <citation type="journal article" date="2016" name="Nature">
        <title>The genome of the seagrass Zostera marina reveals angiosperm adaptation to the sea.</title>
        <authorList>
            <person name="Olsen J.L."/>
            <person name="Rouze P."/>
            <person name="Verhelst B."/>
            <person name="Lin Y.-C."/>
            <person name="Bayer T."/>
            <person name="Collen J."/>
            <person name="Dattolo E."/>
            <person name="De Paoli E."/>
            <person name="Dittami S."/>
            <person name="Maumus F."/>
            <person name="Michel G."/>
            <person name="Kersting A."/>
            <person name="Lauritano C."/>
            <person name="Lohaus R."/>
            <person name="Toepel M."/>
            <person name="Tonon T."/>
            <person name="Vanneste K."/>
            <person name="Amirebrahimi M."/>
            <person name="Brakel J."/>
            <person name="Bostroem C."/>
            <person name="Chovatia M."/>
            <person name="Grimwood J."/>
            <person name="Jenkins J.W."/>
            <person name="Jueterbock A."/>
            <person name="Mraz A."/>
            <person name="Stam W.T."/>
            <person name="Tice H."/>
            <person name="Bornberg-Bauer E."/>
            <person name="Green P.J."/>
            <person name="Pearson G.A."/>
            <person name="Procaccini G."/>
            <person name="Duarte C.M."/>
            <person name="Schmutz J."/>
            <person name="Reusch T.B.H."/>
            <person name="Van de Peer Y."/>
        </authorList>
    </citation>
    <scope>NUCLEOTIDE SEQUENCE [LARGE SCALE GENOMIC DNA]</scope>
    <source>
        <strain evidence="2">cv. Finnish</strain>
    </source>
</reference>
<organism evidence="1 2">
    <name type="scientific">Zostera marina</name>
    <name type="common">Eelgrass</name>
    <dbReference type="NCBI Taxonomy" id="29655"/>
    <lineage>
        <taxon>Eukaryota</taxon>
        <taxon>Viridiplantae</taxon>
        <taxon>Streptophyta</taxon>
        <taxon>Embryophyta</taxon>
        <taxon>Tracheophyta</taxon>
        <taxon>Spermatophyta</taxon>
        <taxon>Magnoliopsida</taxon>
        <taxon>Liliopsida</taxon>
        <taxon>Zosteraceae</taxon>
        <taxon>Zostera</taxon>
    </lineage>
</organism>
<comment type="caution">
    <text evidence="1">The sequence shown here is derived from an EMBL/GenBank/DDBJ whole genome shotgun (WGS) entry which is preliminary data.</text>
</comment>
<gene>
    <name evidence="1" type="ORF">ZOSMA_1G01090</name>
</gene>
<dbReference type="Proteomes" id="UP000036987">
    <property type="component" value="Unassembled WGS sequence"/>
</dbReference>
<proteinExistence type="predicted"/>
<keyword evidence="2" id="KW-1185">Reference proteome</keyword>
<dbReference type="AlphaFoldDB" id="A0A0K9PMF6"/>
<name>A0A0K9PMF6_ZOSMR</name>
<dbReference type="EMBL" id="LFYR01000729">
    <property type="protein sequence ID" value="KMZ70136.1"/>
    <property type="molecule type" value="Genomic_DNA"/>
</dbReference>
<accession>A0A0K9PMF6</accession>
<evidence type="ECO:0000313" key="2">
    <source>
        <dbReference type="Proteomes" id="UP000036987"/>
    </source>
</evidence>
<protein>
    <submittedName>
        <fullName evidence="1">Uncharacterized protein</fullName>
    </submittedName>
</protein>